<keyword evidence="2" id="KW-1185">Reference proteome</keyword>
<sequence length="110" mass="12247">MRHRHNTLAVHRQLYRCHFIDTVEVVSFNATDLTEGAVNDGVAVVCTVEALHTVETVVVMVVDVTVNAFVADGVYGKSRLNRQNNKWSGIMTGNCDDHLPLLRQAQPFRG</sequence>
<dbReference type="AlphaFoldDB" id="A0AAV7UAR9"/>
<gene>
    <name evidence="1" type="ORF">NDU88_002790</name>
</gene>
<comment type="caution">
    <text evidence="1">The sequence shown here is derived from an EMBL/GenBank/DDBJ whole genome shotgun (WGS) entry which is preliminary data.</text>
</comment>
<evidence type="ECO:0000313" key="2">
    <source>
        <dbReference type="Proteomes" id="UP001066276"/>
    </source>
</evidence>
<evidence type="ECO:0000313" key="1">
    <source>
        <dbReference type="EMBL" id="KAJ1186005.1"/>
    </source>
</evidence>
<protein>
    <submittedName>
        <fullName evidence="1">Uncharacterized protein</fullName>
    </submittedName>
</protein>
<accession>A0AAV7UAR9</accession>
<proteinExistence type="predicted"/>
<reference evidence="1" key="1">
    <citation type="journal article" date="2022" name="bioRxiv">
        <title>Sequencing and chromosome-scale assembly of the giantPleurodeles waltlgenome.</title>
        <authorList>
            <person name="Brown T."/>
            <person name="Elewa A."/>
            <person name="Iarovenko S."/>
            <person name="Subramanian E."/>
            <person name="Araus A.J."/>
            <person name="Petzold A."/>
            <person name="Susuki M."/>
            <person name="Suzuki K.-i.T."/>
            <person name="Hayashi T."/>
            <person name="Toyoda A."/>
            <person name="Oliveira C."/>
            <person name="Osipova E."/>
            <person name="Leigh N.D."/>
            <person name="Simon A."/>
            <person name="Yun M.H."/>
        </authorList>
    </citation>
    <scope>NUCLEOTIDE SEQUENCE</scope>
    <source>
        <strain evidence="1">20211129_DDA</strain>
        <tissue evidence="1">Liver</tissue>
    </source>
</reference>
<name>A0AAV7UAR9_PLEWA</name>
<dbReference type="EMBL" id="JANPWB010000005">
    <property type="protein sequence ID" value="KAJ1186005.1"/>
    <property type="molecule type" value="Genomic_DNA"/>
</dbReference>
<dbReference type="Proteomes" id="UP001066276">
    <property type="component" value="Chromosome 3_1"/>
</dbReference>
<organism evidence="1 2">
    <name type="scientific">Pleurodeles waltl</name>
    <name type="common">Iberian ribbed newt</name>
    <dbReference type="NCBI Taxonomy" id="8319"/>
    <lineage>
        <taxon>Eukaryota</taxon>
        <taxon>Metazoa</taxon>
        <taxon>Chordata</taxon>
        <taxon>Craniata</taxon>
        <taxon>Vertebrata</taxon>
        <taxon>Euteleostomi</taxon>
        <taxon>Amphibia</taxon>
        <taxon>Batrachia</taxon>
        <taxon>Caudata</taxon>
        <taxon>Salamandroidea</taxon>
        <taxon>Salamandridae</taxon>
        <taxon>Pleurodelinae</taxon>
        <taxon>Pleurodeles</taxon>
    </lineage>
</organism>